<dbReference type="EMBL" id="JAFFZM010000003">
    <property type="protein sequence ID" value="MBO8198034.1"/>
    <property type="molecule type" value="Genomic_DNA"/>
</dbReference>
<organism evidence="1 2">
    <name type="scientific">Streptomyces smyrnaeus</name>
    <dbReference type="NCBI Taxonomy" id="1387713"/>
    <lineage>
        <taxon>Bacteria</taxon>
        <taxon>Bacillati</taxon>
        <taxon>Actinomycetota</taxon>
        <taxon>Actinomycetes</taxon>
        <taxon>Kitasatosporales</taxon>
        <taxon>Streptomycetaceae</taxon>
        <taxon>Streptomyces</taxon>
    </lineage>
</organism>
<evidence type="ECO:0000313" key="2">
    <source>
        <dbReference type="Proteomes" id="UP000721954"/>
    </source>
</evidence>
<dbReference type="Proteomes" id="UP000721954">
    <property type="component" value="Unassembled WGS sequence"/>
</dbReference>
<sequence>MSGHALAKVTVSRAHGAADVVEHDWRFAELTAQCCLDPALAVRYAVEPRSVLAEFGIPTDERTRIPALPTGPGAEVSITSLNPRDAVGHAALCDSWTFALPTEPELPTRSLSPAETAL</sequence>
<proteinExistence type="predicted"/>
<reference evidence="1 2" key="1">
    <citation type="submission" date="2021-02" db="EMBL/GenBank/DDBJ databases">
        <title>Streptomyces spirodelae sp. nov., isolated from duckweed.</title>
        <authorList>
            <person name="Saimee Y."/>
            <person name="Duangmal K."/>
        </authorList>
    </citation>
    <scope>NUCLEOTIDE SEQUENCE [LARGE SCALE GENOMIC DNA]</scope>
    <source>
        <strain evidence="1 2">DSM 42105</strain>
    </source>
</reference>
<gene>
    <name evidence="1" type="ORF">JW613_06920</name>
</gene>
<protein>
    <recommendedName>
        <fullName evidence="3">UbiC transcription regulator-associated domain-containing protein</fullName>
    </recommendedName>
</protein>
<dbReference type="GeneID" id="96258334"/>
<evidence type="ECO:0008006" key="3">
    <source>
        <dbReference type="Google" id="ProtNLM"/>
    </source>
</evidence>
<accession>A0ABS3XRJ1</accession>
<evidence type="ECO:0000313" key="1">
    <source>
        <dbReference type="EMBL" id="MBO8198034.1"/>
    </source>
</evidence>
<keyword evidence="2" id="KW-1185">Reference proteome</keyword>
<name>A0ABS3XRJ1_9ACTN</name>
<comment type="caution">
    <text evidence="1">The sequence shown here is derived from an EMBL/GenBank/DDBJ whole genome shotgun (WGS) entry which is preliminary data.</text>
</comment>
<dbReference type="RefSeq" id="WP_209209811.1">
    <property type="nucleotide sequence ID" value="NZ_JAFFZM010000003.1"/>
</dbReference>